<keyword evidence="1" id="KW-0812">Transmembrane</keyword>
<keyword evidence="2" id="KW-0808">Transferase</keyword>
<evidence type="ECO:0000256" key="1">
    <source>
        <dbReference type="SAM" id="Phobius"/>
    </source>
</evidence>
<proteinExistence type="predicted"/>
<accession>A0A7H0VI19</accession>
<gene>
    <name evidence="2" type="ORF">H4K34_05870</name>
</gene>
<keyword evidence="1" id="KW-1133">Transmembrane helix</keyword>
<keyword evidence="2" id="KW-0489">Methyltransferase</keyword>
<feature type="transmembrane region" description="Helical" evidence="1">
    <location>
        <begin position="30"/>
        <end position="50"/>
    </location>
</feature>
<dbReference type="Proteomes" id="UP000516305">
    <property type="component" value="Chromosome"/>
</dbReference>
<dbReference type="AlphaFoldDB" id="A0A7H0VI19"/>
<evidence type="ECO:0000313" key="3">
    <source>
        <dbReference type="Proteomes" id="UP000516305"/>
    </source>
</evidence>
<protein>
    <submittedName>
        <fullName evidence="2">S-adenosyl-methyltransferase</fullName>
    </submittedName>
</protein>
<dbReference type="InterPro" id="IPR045755">
    <property type="entry name" value="FtsL-like"/>
</dbReference>
<keyword evidence="1" id="KW-0472">Membrane</keyword>
<name>A0A7H0VI19_9FLAO</name>
<dbReference type="RefSeq" id="WP_210759894.1">
    <property type="nucleotide sequence ID" value="NZ_CP060139.1"/>
</dbReference>
<organism evidence="2 3">
    <name type="scientific">Croceimicrobium hydrocarbonivorans</name>
    <dbReference type="NCBI Taxonomy" id="2761580"/>
    <lineage>
        <taxon>Bacteria</taxon>
        <taxon>Pseudomonadati</taxon>
        <taxon>Bacteroidota</taxon>
        <taxon>Flavobacteriia</taxon>
        <taxon>Flavobacteriales</taxon>
        <taxon>Owenweeksiaceae</taxon>
        <taxon>Croceimicrobium</taxon>
    </lineage>
</organism>
<dbReference type="GO" id="GO:0008168">
    <property type="term" value="F:methyltransferase activity"/>
    <property type="evidence" value="ECO:0007669"/>
    <property type="project" value="UniProtKB-KW"/>
</dbReference>
<dbReference type="Pfam" id="PF19579">
    <property type="entry name" value="FtsL_2"/>
    <property type="match status" value="1"/>
</dbReference>
<keyword evidence="3" id="KW-1185">Reference proteome</keyword>
<reference evidence="2 3" key="1">
    <citation type="submission" date="2020-08" db="EMBL/GenBank/DDBJ databases">
        <title>Croceimicrobium hydrocarbonivorans gen. nov., sp. nov., a novel marine bacterium isolated from a bacterial consortium that degrades polyethylene terephthalate.</title>
        <authorList>
            <person name="Liu R."/>
        </authorList>
    </citation>
    <scope>NUCLEOTIDE SEQUENCE [LARGE SCALE GENOMIC DNA]</scope>
    <source>
        <strain evidence="2 3">A20-9</strain>
    </source>
</reference>
<dbReference type="KEGG" id="chyd:H4K34_05870"/>
<sequence>MTEPKQNTGNRLSTLLTGRFLVNPKVLQQWPFILFLCVLALIMTASSHSAERKVHRIARLRSDMKELHSQFIDTRSRLMSESMETKVLARVEEAGLPLRKSELPPLIIKKQEDE</sequence>
<dbReference type="EMBL" id="CP060139">
    <property type="protein sequence ID" value="QNR25367.1"/>
    <property type="molecule type" value="Genomic_DNA"/>
</dbReference>
<dbReference type="GO" id="GO:0032259">
    <property type="term" value="P:methylation"/>
    <property type="evidence" value="ECO:0007669"/>
    <property type="project" value="UniProtKB-KW"/>
</dbReference>
<evidence type="ECO:0000313" key="2">
    <source>
        <dbReference type="EMBL" id="QNR25367.1"/>
    </source>
</evidence>